<feature type="domain" description="(+)RNA virus helicase C-terminal" evidence="1">
    <location>
        <begin position="33"/>
        <end position="79"/>
    </location>
</feature>
<keyword evidence="2" id="KW-0347">Helicase</keyword>
<keyword evidence="2" id="KW-0378">Hydrolase</keyword>
<name>A0A1G5RJG6_9RHOB</name>
<reference evidence="2 3" key="1">
    <citation type="submission" date="2016-10" db="EMBL/GenBank/DDBJ databases">
        <authorList>
            <person name="de Groot N.N."/>
        </authorList>
    </citation>
    <scope>NUCLEOTIDE SEQUENCE [LARGE SCALE GENOMIC DNA]</scope>
    <source>
        <strain evidence="2 3">U95</strain>
    </source>
</reference>
<dbReference type="EMBL" id="FMWG01000020">
    <property type="protein sequence ID" value="SCZ73950.1"/>
    <property type="molecule type" value="Genomic_DNA"/>
</dbReference>
<proteinExistence type="predicted"/>
<dbReference type="Gene3D" id="3.40.50.300">
    <property type="entry name" value="P-loop containing nucleotide triphosphate hydrolases"/>
    <property type="match status" value="1"/>
</dbReference>
<dbReference type="Pfam" id="PF01443">
    <property type="entry name" value="Viral_helicase1"/>
    <property type="match status" value="1"/>
</dbReference>
<protein>
    <submittedName>
        <fullName evidence="2">UvrD-like helicase C-terminal domain-containing protein</fullName>
    </submittedName>
</protein>
<dbReference type="CDD" id="cd18809">
    <property type="entry name" value="SF1_C_RecD"/>
    <property type="match status" value="1"/>
</dbReference>
<dbReference type="SUPFAM" id="SSF52540">
    <property type="entry name" value="P-loop containing nucleoside triphosphate hydrolases"/>
    <property type="match status" value="1"/>
</dbReference>
<dbReference type="InterPro" id="IPR027417">
    <property type="entry name" value="P-loop_NTPase"/>
</dbReference>
<dbReference type="GO" id="GO:0004386">
    <property type="term" value="F:helicase activity"/>
    <property type="evidence" value="ECO:0007669"/>
    <property type="project" value="UniProtKB-KW"/>
</dbReference>
<evidence type="ECO:0000259" key="1">
    <source>
        <dbReference type="Pfam" id="PF01443"/>
    </source>
</evidence>
<evidence type="ECO:0000313" key="3">
    <source>
        <dbReference type="Proteomes" id="UP000198767"/>
    </source>
</evidence>
<organism evidence="2 3">
    <name type="scientific">Epibacterium ulvae</name>
    <dbReference type="NCBI Taxonomy" id="1156985"/>
    <lineage>
        <taxon>Bacteria</taxon>
        <taxon>Pseudomonadati</taxon>
        <taxon>Pseudomonadota</taxon>
        <taxon>Alphaproteobacteria</taxon>
        <taxon>Rhodobacterales</taxon>
        <taxon>Roseobacteraceae</taxon>
        <taxon>Epibacterium</taxon>
    </lineage>
</organism>
<evidence type="ECO:0000313" key="2">
    <source>
        <dbReference type="EMBL" id="SCZ73950.1"/>
    </source>
</evidence>
<dbReference type="Proteomes" id="UP000198767">
    <property type="component" value="Unassembled WGS sequence"/>
</dbReference>
<keyword evidence="3" id="KW-1185">Reference proteome</keyword>
<dbReference type="RefSeq" id="WP_139163244.1">
    <property type="nucleotide sequence ID" value="NZ_FMWG01000020.1"/>
</dbReference>
<gene>
    <name evidence="2" type="ORF">SAMN04488118_12031</name>
</gene>
<keyword evidence="2" id="KW-0067">ATP-binding</keyword>
<feature type="non-terminal residue" evidence="2">
    <location>
        <position position="80"/>
    </location>
</feature>
<dbReference type="AlphaFoldDB" id="A0A1G5RJG6"/>
<accession>A0A1G5RJG6</accession>
<sequence>MLGTVTEVSQGELKVTLDDDPKRDLRINTQKYQHFDHGYAVTIHKSQGATVDKAYVLASRSMDHHLAYVAMTRHKSDLQL</sequence>
<dbReference type="InterPro" id="IPR027351">
    <property type="entry name" value="(+)RNA_virus_helicase_core_dom"/>
</dbReference>
<keyword evidence="2" id="KW-0547">Nucleotide-binding</keyword>